<dbReference type="RefSeq" id="WP_094505693.1">
    <property type="nucleotide sequence ID" value="NZ_JBHEEK010000006.1"/>
</dbReference>
<reference evidence="2 3" key="1">
    <citation type="submission" date="2017-07" db="EMBL/GenBank/DDBJ databases">
        <title>Phylogenetic study on the rhizospheric bacterium Ochrobactrum sp. A44.</title>
        <authorList>
            <person name="Krzyzanowska D.M."/>
            <person name="Ossowicki A."/>
            <person name="Rajewska M."/>
            <person name="Maciag T."/>
            <person name="Kaczynski Z."/>
            <person name="Czerwicka M."/>
            <person name="Jafra S."/>
        </authorList>
    </citation>
    <scope>NUCLEOTIDE SEQUENCE [LARGE SCALE GENOMIC DNA]</scope>
    <source>
        <strain evidence="2 3">DSM 7216</strain>
    </source>
</reference>
<proteinExistence type="predicted"/>
<dbReference type="CDD" id="cd07313">
    <property type="entry name" value="terB_like_2"/>
    <property type="match status" value="1"/>
</dbReference>
<dbReference type="AlphaFoldDB" id="A0A256G0P8"/>
<dbReference type="SUPFAM" id="SSF158682">
    <property type="entry name" value="TerB-like"/>
    <property type="match status" value="1"/>
</dbReference>
<protein>
    <submittedName>
        <fullName evidence="2">Tellurite resistance TerB family protein</fullName>
    </submittedName>
</protein>
<dbReference type="InterPro" id="IPR029024">
    <property type="entry name" value="TerB-like"/>
</dbReference>
<comment type="caution">
    <text evidence="2">The sequence shown here is derived from an EMBL/GenBank/DDBJ whole genome shotgun (WGS) entry which is preliminary data.</text>
</comment>
<gene>
    <name evidence="2" type="ORF">CEV31_0956</name>
</gene>
<dbReference type="Proteomes" id="UP000215590">
    <property type="component" value="Unassembled WGS sequence"/>
</dbReference>
<dbReference type="Pfam" id="PF05099">
    <property type="entry name" value="TerB"/>
    <property type="match status" value="1"/>
</dbReference>
<evidence type="ECO:0000259" key="1">
    <source>
        <dbReference type="Pfam" id="PF05099"/>
    </source>
</evidence>
<dbReference type="InterPro" id="IPR007791">
    <property type="entry name" value="DjlA_N"/>
</dbReference>
<dbReference type="EMBL" id="NNRJ01000014">
    <property type="protein sequence ID" value="OYR20673.1"/>
    <property type="molecule type" value="Genomic_DNA"/>
</dbReference>
<dbReference type="Gene3D" id="1.10.3680.10">
    <property type="entry name" value="TerB-like"/>
    <property type="match status" value="1"/>
</dbReference>
<organism evidence="2 3">
    <name type="scientific">Brucella thiophenivorans</name>
    <dbReference type="NCBI Taxonomy" id="571255"/>
    <lineage>
        <taxon>Bacteria</taxon>
        <taxon>Pseudomonadati</taxon>
        <taxon>Pseudomonadota</taxon>
        <taxon>Alphaproteobacteria</taxon>
        <taxon>Hyphomicrobiales</taxon>
        <taxon>Brucellaceae</taxon>
        <taxon>Brucella/Ochrobactrum group</taxon>
        <taxon>Brucella</taxon>
    </lineage>
</organism>
<feature type="domain" description="Co-chaperone DjlA N-terminal" evidence="1">
    <location>
        <begin position="30"/>
        <end position="146"/>
    </location>
</feature>
<accession>A0A256G0P8</accession>
<name>A0A256G0P8_9HYPH</name>
<keyword evidence="3" id="KW-1185">Reference proteome</keyword>
<sequence>MFDRFLDFLKELPGNGLRERGEKFSDDDPRLAAAALMFHIMDADGDVREVERAKLSAMLSQKYGLKGDALKQLIRAAEEADQESISLSDFTSVLKRHLDYQARLDFIVLMWNIVYADGVASEVEADVMWRVADLIGIKAQDRDQIEAQVHAGNKAVPKALPKE</sequence>
<evidence type="ECO:0000313" key="2">
    <source>
        <dbReference type="EMBL" id="OYR20673.1"/>
    </source>
</evidence>
<dbReference type="OrthoDB" id="5402150at2"/>
<evidence type="ECO:0000313" key="3">
    <source>
        <dbReference type="Proteomes" id="UP000215590"/>
    </source>
</evidence>